<protein>
    <submittedName>
        <fullName evidence="2">Class I SAM-dependent methyltransferase</fullName>
    </submittedName>
    <submittedName>
        <fullName evidence="1">Methyltransferase family protein</fullName>
    </submittedName>
</protein>
<dbReference type="Proteomes" id="UP000321927">
    <property type="component" value="Unassembled WGS sequence"/>
</dbReference>
<dbReference type="AlphaFoldDB" id="A0A2W7S426"/>
<dbReference type="CDD" id="cd02440">
    <property type="entry name" value="AdoMet_MTases"/>
    <property type="match status" value="1"/>
</dbReference>
<gene>
    <name evidence="2" type="ORF">ESW18_06005</name>
    <name evidence="1" type="ORF">LV84_01934</name>
</gene>
<dbReference type="Proteomes" id="UP000249115">
    <property type="component" value="Unassembled WGS sequence"/>
</dbReference>
<dbReference type="OrthoDB" id="9816564at2"/>
<evidence type="ECO:0000313" key="3">
    <source>
        <dbReference type="Proteomes" id="UP000249115"/>
    </source>
</evidence>
<dbReference type="SUPFAM" id="SSF53335">
    <property type="entry name" value="S-adenosyl-L-methionine-dependent methyltransferases"/>
    <property type="match status" value="1"/>
</dbReference>
<evidence type="ECO:0000313" key="4">
    <source>
        <dbReference type="Proteomes" id="UP000321927"/>
    </source>
</evidence>
<sequence length="274" mass="31325">MNQNFNDFATVLKTMAKHPRVFKQALMTLPSICEGFLFSKEFKDSDASKIAEGELSNPLLDYFRNHHTGPGLWKWEHYFEIYHRHLSKYIGKKADILEIGIYSGGSLQMWKSYFGEKAHIYGVDIEEACRAYEADNVSVFIGDQGDRTFWNSFKKQVEGIDILIDDGGHTTEQQRITLEEMLGHLRPGGVYICEDVHGNFNKFASYAASLVNDLNSINRPDSLLDSKVTEFQSAIHSIHFYPYMVVIEKNLISPKKLSAPKHGTEWQPFLKGSF</sequence>
<dbReference type="InterPro" id="IPR029063">
    <property type="entry name" value="SAM-dependent_MTases_sf"/>
</dbReference>
<comment type="caution">
    <text evidence="1">The sequence shown here is derived from an EMBL/GenBank/DDBJ whole genome shotgun (WGS) entry which is preliminary data.</text>
</comment>
<reference evidence="2 4" key="2">
    <citation type="submission" date="2019-08" db="EMBL/GenBank/DDBJ databases">
        <title>Genome of Algoriphagus ratkowskyi IC026.</title>
        <authorList>
            <person name="Bowman J.P."/>
        </authorList>
    </citation>
    <scope>NUCLEOTIDE SEQUENCE [LARGE SCALE GENOMIC DNA]</scope>
    <source>
        <strain evidence="2 4">IC026</strain>
    </source>
</reference>
<dbReference type="EMBL" id="QKZU01000006">
    <property type="protein sequence ID" value="PZX57805.1"/>
    <property type="molecule type" value="Genomic_DNA"/>
</dbReference>
<dbReference type="EMBL" id="VORV01000003">
    <property type="protein sequence ID" value="TXD79069.1"/>
    <property type="molecule type" value="Genomic_DNA"/>
</dbReference>
<accession>A0A2W7S426</accession>
<dbReference type="RefSeq" id="WP_086498306.1">
    <property type="nucleotide sequence ID" value="NZ_MSSV01000002.1"/>
</dbReference>
<dbReference type="GO" id="GO:0032259">
    <property type="term" value="P:methylation"/>
    <property type="evidence" value="ECO:0007669"/>
    <property type="project" value="UniProtKB-KW"/>
</dbReference>
<keyword evidence="1" id="KW-0808">Transferase</keyword>
<keyword evidence="4" id="KW-1185">Reference proteome</keyword>
<proteinExistence type="predicted"/>
<name>A0A2W7S426_9BACT</name>
<reference evidence="1 3" key="1">
    <citation type="submission" date="2018-06" db="EMBL/GenBank/DDBJ databases">
        <title>Genomic Encyclopedia of Archaeal and Bacterial Type Strains, Phase II (KMG-II): from individual species to whole genera.</title>
        <authorList>
            <person name="Goeker M."/>
        </authorList>
    </citation>
    <scope>NUCLEOTIDE SEQUENCE [LARGE SCALE GENOMIC DNA]</scope>
    <source>
        <strain evidence="1 3">DSM 22686</strain>
    </source>
</reference>
<keyword evidence="1" id="KW-0489">Methyltransferase</keyword>
<evidence type="ECO:0000313" key="1">
    <source>
        <dbReference type="EMBL" id="PZX57805.1"/>
    </source>
</evidence>
<dbReference type="GO" id="GO:0008168">
    <property type="term" value="F:methyltransferase activity"/>
    <property type="evidence" value="ECO:0007669"/>
    <property type="project" value="UniProtKB-KW"/>
</dbReference>
<dbReference type="Pfam" id="PF13578">
    <property type="entry name" value="Methyltransf_24"/>
    <property type="match status" value="1"/>
</dbReference>
<evidence type="ECO:0000313" key="2">
    <source>
        <dbReference type="EMBL" id="TXD79069.1"/>
    </source>
</evidence>
<organism evidence="1 3">
    <name type="scientific">Algoriphagus ratkowskyi</name>
    <dbReference type="NCBI Taxonomy" id="57028"/>
    <lineage>
        <taxon>Bacteria</taxon>
        <taxon>Pseudomonadati</taxon>
        <taxon>Bacteroidota</taxon>
        <taxon>Cytophagia</taxon>
        <taxon>Cytophagales</taxon>
        <taxon>Cyclobacteriaceae</taxon>
        <taxon>Algoriphagus</taxon>
    </lineage>
</organism>
<dbReference type="Gene3D" id="3.40.50.150">
    <property type="entry name" value="Vaccinia Virus protein VP39"/>
    <property type="match status" value="1"/>
</dbReference>